<dbReference type="FunFam" id="2.40.50.140:FF:000002">
    <property type="entry name" value="Translation initiation factor IF-1"/>
    <property type="match status" value="1"/>
</dbReference>
<dbReference type="InterPro" id="IPR003029">
    <property type="entry name" value="S1_domain"/>
</dbReference>
<dbReference type="EMBL" id="CP024870">
    <property type="protein sequence ID" value="ATX70542.1"/>
    <property type="molecule type" value="Genomic_DNA"/>
</dbReference>
<evidence type="ECO:0000259" key="6">
    <source>
        <dbReference type="PROSITE" id="PS50832"/>
    </source>
</evidence>
<keyword evidence="2 4" id="KW-0396">Initiation factor</keyword>
<name>A0A1Y0KZF2_9MOLU</name>
<accession>A0A1Y0KZF2</accession>
<protein>
    <recommendedName>
        <fullName evidence="4 5">Translation initiation factor IF-1</fullName>
    </recommendedName>
</protein>
<organism evidence="7 8">
    <name type="scientific">Spiroplasma clarkii</name>
    <dbReference type="NCBI Taxonomy" id="2139"/>
    <lineage>
        <taxon>Bacteria</taxon>
        <taxon>Bacillati</taxon>
        <taxon>Mycoplasmatota</taxon>
        <taxon>Mollicutes</taxon>
        <taxon>Entomoplasmatales</taxon>
        <taxon>Spiroplasmataceae</taxon>
        <taxon>Spiroplasma</taxon>
    </lineage>
</organism>
<proteinExistence type="inferred from homology"/>
<dbReference type="NCBIfam" id="TIGR00008">
    <property type="entry name" value="infA"/>
    <property type="match status" value="1"/>
</dbReference>
<comment type="function">
    <text evidence="4">One of the essential components for the initiation of protein synthesis. Stabilizes the binding of IF-2 and IF-3 on the 30S subunit to which N-formylmethionyl-tRNA(fMet) subsequently binds. Helps modulate mRNA selection, yielding the 30S pre-initiation complex (PIC). Upon addition of the 50S ribosomal subunit IF-1, IF-2 and IF-3 are released leaving the mature 70S translation initiation complex.</text>
</comment>
<dbReference type="Gene3D" id="2.40.50.140">
    <property type="entry name" value="Nucleic acid-binding proteins"/>
    <property type="match status" value="1"/>
</dbReference>
<dbReference type="GO" id="GO:0019843">
    <property type="term" value="F:rRNA binding"/>
    <property type="evidence" value="ECO:0007669"/>
    <property type="project" value="UniProtKB-UniRule"/>
</dbReference>
<keyword evidence="4" id="KW-0699">rRNA-binding</keyword>
<reference evidence="7 8" key="1">
    <citation type="submission" date="2017-11" db="EMBL/GenBank/DDBJ databases">
        <title>Complete genome sequence of Spiroplasma clarkii CN-5 (DSM 19994).</title>
        <authorList>
            <person name="Tsai Y.-M."/>
            <person name="Chang A."/>
            <person name="Lo W.-S."/>
            <person name="Kuo C.-H."/>
        </authorList>
    </citation>
    <scope>NUCLEOTIDE SEQUENCE [LARGE SCALE GENOMIC DNA]</scope>
    <source>
        <strain evidence="7 8">CN-5</strain>
    </source>
</reference>
<dbReference type="HAMAP" id="MF_00075">
    <property type="entry name" value="IF_1"/>
    <property type="match status" value="1"/>
</dbReference>
<evidence type="ECO:0000256" key="2">
    <source>
        <dbReference type="ARBA" id="ARBA00022540"/>
    </source>
</evidence>
<dbReference type="PROSITE" id="PS50832">
    <property type="entry name" value="S1_IF1_TYPE"/>
    <property type="match status" value="1"/>
</dbReference>
<dbReference type="SMART" id="SM00316">
    <property type="entry name" value="S1"/>
    <property type="match status" value="1"/>
</dbReference>
<dbReference type="KEGG" id="scla:SCLARK_00359"/>
<dbReference type="PANTHER" id="PTHR33370">
    <property type="entry name" value="TRANSLATION INITIATION FACTOR IF-1, CHLOROPLASTIC"/>
    <property type="match status" value="1"/>
</dbReference>
<sequence>MAKEDYLEVDGTVLEVLPNATFKVKLENEIVIDAHVSGKIRMNYIRILPGDKVTVAISPYDPMRGRITYRHKGGVK</sequence>
<dbReference type="InterPro" id="IPR004368">
    <property type="entry name" value="TIF_IF1"/>
</dbReference>
<evidence type="ECO:0000256" key="1">
    <source>
        <dbReference type="ARBA" id="ARBA00010939"/>
    </source>
</evidence>
<evidence type="ECO:0000313" key="8">
    <source>
        <dbReference type="Proteomes" id="UP000231179"/>
    </source>
</evidence>
<keyword evidence="8" id="KW-1185">Reference proteome</keyword>
<dbReference type="SUPFAM" id="SSF50249">
    <property type="entry name" value="Nucleic acid-binding proteins"/>
    <property type="match status" value="1"/>
</dbReference>
<dbReference type="GO" id="GO:0005829">
    <property type="term" value="C:cytosol"/>
    <property type="evidence" value="ECO:0007669"/>
    <property type="project" value="TreeGrafter"/>
</dbReference>
<comment type="similarity">
    <text evidence="1 4">Belongs to the IF-1 family.</text>
</comment>
<feature type="domain" description="S1-like" evidence="6">
    <location>
        <begin position="1"/>
        <end position="72"/>
    </location>
</feature>
<evidence type="ECO:0000256" key="3">
    <source>
        <dbReference type="ARBA" id="ARBA00022917"/>
    </source>
</evidence>
<dbReference type="Pfam" id="PF01176">
    <property type="entry name" value="eIF-1a"/>
    <property type="match status" value="1"/>
</dbReference>
<comment type="subcellular location">
    <subcellularLocation>
        <location evidence="4">Cytoplasm</location>
    </subcellularLocation>
</comment>
<evidence type="ECO:0000313" key="7">
    <source>
        <dbReference type="EMBL" id="ATX70542.1"/>
    </source>
</evidence>
<evidence type="ECO:0000256" key="4">
    <source>
        <dbReference type="HAMAP-Rule" id="MF_00075"/>
    </source>
</evidence>
<keyword evidence="4" id="KW-0963">Cytoplasm</keyword>
<dbReference type="PANTHER" id="PTHR33370:SF1">
    <property type="entry name" value="TRANSLATION INITIATION FACTOR IF-1, CHLOROPLASTIC"/>
    <property type="match status" value="1"/>
</dbReference>
<comment type="subunit">
    <text evidence="4">Component of the 30S ribosomal translation pre-initiation complex which assembles on the 30S ribosome in the order IF-2 and IF-3, IF-1 and N-formylmethionyl-tRNA(fMet); mRNA recruitment can occur at any time during PIC assembly.</text>
</comment>
<keyword evidence="3 4" id="KW-0648">Protein biosynthesis</keyword>
<dbReference type="GO" id="GO:0003743">
    <property type="term" value="F:translation initiation factor activity"/>
    <property type="evidence" value="ECO:0007669"/>
    <property type="project" value="UniProtKB-UniRule"/>
</dbReference>
<dbReference type="Proteomes" id="UP000231179">
    <property type="component" value="Chromosome"/>
</dbReference>
<dbReference type="CDD" id="cd04451">
    <property type="entry name" value="S1_IF1"/>
    <property type="match status" value="1"/>
</dbReference>
<dbReference type="OrthoDB" id="9803250at2"/>
<dbReference type="AlphaFoldDB" id="A0A1Y0KZF2"/>
<gene>
    <name evidence="4 7" type="primary">infA</name>
    <name evidence="7" type="ORF">SCLAR_v1c02110</name>
</gene>
<evidence type="ECO:0000256" key="5">
    <source>
        <dbReference type="NCBIfam" id="TIGR00008"/>
    </source>
</evidence>
<keyword evidence="4" id="KW-0694">RNA-binding</keyword>
<dbReference type="GO" id="GO:0043022">
    <property type="term" value="F:ribosome binding"/>
    <property type="evidence" value="ECO:0007669"/>
    <property type="project" value="UniProtKB-UniRule"/>
</dbReference>
<dbReference type="InterPro" id="IPR006196">
    <property type="entry name" value="RNA-binding_domain_S1_IF1"/>
</dbReference>
<dbReference type="InterPro" id="IPR012340">
    <property type="entry name" value="NA-bd_OB-fold"/>
</dbReference>
<dbReference type="RefSeq" id="WP_100254106.1">
    <property type="nucleotide sequence ID" value="NZ_CP015819.1"/>
</dbReference>